<dbReference type="Gene3D" id="3.30.450.180">
    <property type="match status" value="1"/>
</dbReference>
<dbReference type="SMART" id="SM00530">
    <property type="entry name" value="HTH_XRE"/>
    <property type="match status" value="1"/>
</dbReference>
<accession>A0A1I3UMA9</accession>
<dbReference type="EMBL" id="FORP01000009">
    <property type="protein sequence ID" value="SFJ83859.1"/>
    <property type="molecule type" value="Genomic_DNA"/>
</dbReference>
<dbReference type="PANTHER" id="PTHR35010">
    <property type="entry name" value="BLL4672 PROTEIN-RELATED"/>
    <property type="match status" value="1"/>
</dbReference>
<reference evidence="2 3" key="1">
    <citation type="submission" date="2016-10" db="EMBL/GenBank/DDBJ databases">
        <authorList>
            <person name="de Groot N.N."/>
        </authorList>
    </citation>
    <scope>NUCLEOTIDE SEQUENCE [LARGE SCALE GENOMIC DNA]</scope>
    <source>
        <strain evidence="2 3">DSM 44468</strain>
    </source>
</reference>
<dbReference type="Gene3D" id="1.10.260.40">
    <property type="entry name" value="lambda repressor-like DNA-binding domains"/>
    <property type="match status" value="1"/>
</dbReference>
<dbReference type="InterPro" id="IPR010982">
    <property type="entry name" value="Lambda_DNA-bd_dom_sf"/>
</dbReference>
<dbReference type="SUPFAM" id="SSF47413">
    <property type="entry name" value="lambda repressor-like DNA-binding domains"/>
    <property type="match status" value="1"/>
</dbReference>
<evidence type="ECO:0000313" key="3">
    <source>
        <dbReference type="Proteomes" id="UP000199025"/>
    </source>
</evidence>
<dbReference type="InterPro" id="IPR001387">
    <property type="entry name" value="Cro/C1-type_HTH"/>
</dbReference>
<dbReference type="PANTHER" id="PTHR35010:SF2">
    <property type="entry name" value="BLL4672 PROTEIN"/>
    <property type="match status" value="1"/>
</dbReference>
<sequence>MASQAPWLPGNAGTRRRRGGEDILDFVGTKEFGQAVRRWRERVSPEAAGLSSGGQRRVTGLRREELAHLAGISVDYVIRLEQGRATNPSVQVVEALARALRLSAAERRHLFQLGGLQPPGPECVPAYLTPSVQRLLDRMAGTPVAVFDAAWTLLLANQPYAALMGDPAGWHGHERNAVWRNFFGLNDRVRHTPESRHALETALVADLRATAARYPADPRLQRLVSDLLSQNERFAGLWHAAVAGHHEAARKTIDHPGAGALTLDCDVLTVSGSDLRIMVYTAEPGSEDADRLALITVLGTQSLVG</sequence>
<gene>
    <name evidence="2" type="ORF">SAMN05421835_109127</name>
</gene>
<keyword evidence="3" id="KW-1185">Reference proteome</keyword>
<dbReference type="STRING" id="115433.SAMN05421835_109127"/>
<dbReference type="AlphaFoldDB" id="A0A1I3UMA9"/>
<evidence type="ECO:0000259" key="1">
    <source>
        <dbReference type="PROSITE" id="PS50943"/>
    </source>
</evidence>
<dbReference type="Pfam" id="PF13560">
    <property type="entry name" value="HTH_31"/>
    <property type="match status" value="1"/>
</dbReference>
<dbReference type="Proteomes" id="UP000199025">
    <property type="component" value="Unassembled WGS sequence"/>
</dbReference>
<proteinExistence type="predicted"/>
<feature type="domain" description="HTH cro/C1-type" evidence="1">
    <location>
        <begin position="60"/>
        <end position="107"/>
    </location>
</feature>
<dbReference type="InterPro" id="IPR041413">
    <property type="entry name" value="MLTR_LBD"/>
</dbReference>
<organism evidence="2 3">
    <name type="scientific">Amycolatopsis sacchari</name>
    <dbReference type="NCBI Taxonomy" id="115433"/>
    <lineage>
        <taxon>Bacteria</taxon>
        <taxon>Bacillati</taxon>
        <taxon>Actinomycetota</taxon>
        <taxon>Actinomycetes</taxon>
        <taxon>Pseudonocardiales</taxon>
        <taxon>Pseudonocardiaceae</taxon>
        <taxon>Amycolatopsis</taxon>
    </lineage>
</organism>
<dbReference type="PROSITE" id="PS50943">
    <property type="entry name" value="HTH_CROC1"/>
    <property type="match status" value="1"/>
</dbReference>
<dbReference type="CDD" id="cd00093">
    <property type="entry name" value="HTH_XRE"/>
    <property type="match status" value="1"/>
</dbReference>
<dbReference type="GO" id="GO:0003677">
    <property type="term" value="F:DNA binding"/>
    <property type="evidence" value="ECO:0007669"/>
    <property type="project" value="InterPro"/>
</dbReference>
<name>A0A1I3UMA9_9PSEU</name>
<evidence type="ECO:0000313" key="2">
    <source>
        <dbReference type="EMBL" id="SFJ83859.1"/>
    </source>
</evidence>
<protein>
    <submittedName>
        <fullName evidence="2">Helix-turn-helix domain-containing protein</fullName>
    </submittedName>
</protein>
<dbReference type="Pfam" id="PF17765">
    <property type="entry name" value="MLTR_LBD"/>
    <property type="match status" value="1"/>
</dbReference>